<name>A0A821PWG4_9BILA</name>
<protein>
    <submittedName>
        <fullName evidence="1">Uncharacterized protein</fullName>
    </submittedName>
</protein>
<feature type="non-terminal residue" evidence="1">
    <location>
        <position position="1"/>
    </location>
</feature>
<reference evidence="1" key="1">
    <citation type="submission" date="2021-02" db="EMBL/GenBank/DDBJ databases">
        <authorList>
            <person name="Nowell W R."/>
        </authorList>
    </citation>
    <scope>NUCLEOTIDE SEQUENCE</scope>
</reference>
<proteinExistence type="predicted"/>
<keyword evidence="2" id="KW-1185">Reference proteome</keyword>
<sequence>MLESSPEHFKFIDTLKPMLADDIQLKLVKLDYADWKKKIDEGLKQINSIEDKQIIEQYKPFYE</sequence>
<gene>
    <name evidence="1" type="ORF">UJA718_LOCUS41714</name>
</gene>
<dbReference type="EMBL" id="CAJOBP010050525">
    <property type="protein sequence ID" value="CAF4810781.1"/>
    <property type="molecule type" value="Genomic_DNA"/>
</dbReference>
<dbReference type="AlphaFoldDB" id="A0A821PWG4"/>
<evidence type="ECO:0000313" key="2">
    <source>
        <dbReference type="Proteomes" id="UP000663873"/>
    </source>
</evidence>
<evidence type="ECO:0000313" key="1">
    <source>
        <dbReference type="EMBL" id="CAF4810781.1"/>
    </source>
</evidence>
<organism evidence="1 2">
    <name type="scientific">Rotaria socialis</name>
    <dbReference type="NCBI Taxonomy" id="392032"/>
    <lineage>
        <taxon>Eukaryota</taxon>
        <taxon>Metazoa</taxon>
        <taxon>Spiralia</taxon>
        <taxon>Gnathifera</taxon>
        <taxon>Rotifera</taxon>
        <taxon>Eurotatoria</taxon>
        <taxon>Bdelloidea</taxon>
        <taxon>Philodinida</taxon>
        <taxon>Philodinidae</taxon>
        <taxon>Rotaria</taxon>
    </lineage>
</organism>
<dbReference type="Proteomes" id="UP000663873">
    <property type="component" value="Unassembled WGS sequence"/>
</dbReference>
<comment type="caution">
    <text evidence="1">The sequence shown here is derived from an EMBL/GenBank/DDBJ whole genome shotgun (WGS) entry which is preliminary data.</text>
</comment>
<accession>A0A821PWG4</accession>